<sequence length="246" mass="26411">MEKSTNGHIPAFPRPIRDQKHDMLPHPIESRKHALPSPDPAIGAFDRFDRQFKLPLCPPPSYSQTRESPVSFPDHQNTELAPIKSMAEKNDDIGHYGASKNGISGSNSNDNNSNNQSLPSLSSITASAPPSSTSPSIQQFPSSSQRPPEPAYPPPAPPPLTHWPSLNPLTAYYTPSHVQDPEPPLRMDTDVASKSTSSAASPDRFPDGRASSVSLDDPAVRMAAEALGDLRAGQFCLFAFGGVEPG</sequence>
<dbReference type="Proteomes" id="UP001153334">
    <property type="component" value="Unassembled WGS sequence"/>
</dbReference>
<proteinExistence type="predicted"/>
<comment type="caution">
    <text evidence="1">The sequence shown here is derived from an EMBL/GenBank/DDBJ whole genome shotgun (WGS) entry which is preliminary data.</text>
</comment>
<dbReference type="EMBL" id="JAPESX010000901">
    <property type="protein sequence ID" value="KAJ8119305.1"/>
    <property type="molecule type" value="Genomic_DNA"/>
</dbReference>
<reference evidence="1" key="1">
    <citation type="submission" date="2022-11" db="EMBL/GenBank/DDBJ databases">
        <title>Genome Sequence of Nemania bipapillata.</title>
        <authorList>
            <person name="Buettner E."/>
        </authorList>
    </citation>
    <scope>NUCLEOTIDE SEQUENCE</scope>
    <source>
        <strain evidence="1">CP14</strain>
    </source>
</reference>
<gene>
    <name evidence="1" type="ORF">ONZ43_g3717</name>
</gene>
<name>A0ACC2IVV5_9PEZI</name>
<protein>
    <submittedName>
        <fullName evidence="1">Uncharacterized protein</fullName>
    </submittedName>
</protein>
<accession>A0ACC2IVV5</accession>
<evidence type="ECO:0000313" key="1">
    <source>
        <dbReference type="EMBL" id="KAJ8119305.1"/>
    </source>
</evidence>
<keyword evidence="2" id="KW-1185">Reference proteome</keyword>
<evidence type="ECO:0000313" key="2">
    <source>
        <dbReference type="Proteomes" id="UP001153334"/>
    </source>
</evidence>
<organism evidence="1 2">
    <name type="scientific">Nemania bipapillata</name>
    <dbReference type="NCBI Taxonomy" id="110536"/>
    <lineage>
        <taxon>Eukaryota</taxon>
        <taxon>Fungi</taxon>
        <taxon>Dikarya</taxon>
        <taxon>Ascomycota</taxon>
        <taxon>Pezizomycotina</taxon>
        <taxon>Sordariomycetes</taxon>
        <taxon>Xylariomycetidae</taxon>
        <taxon>Xylariales</taxon>
        <taxon>Xylariaceae</taxon>
        <taxon>Nemania</taxon>
    </lineage>
</organism>